<accession>A0A3B1ATU9</accession>
<organism evidence="1">
    <name type="scientific">hydrothermal vent metagenome</name>
    <dbReference type="NCBI Taxonomy" id="652676"/>
    <lineage>
        <taxon>unclassified sequences</taxon>
        <taxon>metagenomes</taxon>
        <taxon>ecological metagenomes</taxon>
    </lineage>
</organism>
<protein>
    <submittedName>
        <fullName evidence="1">Uncharacterized protein</fullName>
    </submittedName>
</protein>
<dbReference type="EMBL" id="UOFV01000344">
    <property type="protein sequence ID" value="VAX02758.1"/>
    <property type="molecule type" value="Genomic_DNA"/>
</dbReference>
<gene>
    <name evidence="1" type="ORF">MNBD_GAMMA19-1979</name>
</gene>
<evidence type="ECO:0000313" key="1">
    <source>
        <dbReference type="EMBL" id="VAX02758.1"/>
    </source>
</evidence>
<dbReference type="AlphaFoldDB" id="A0A3B1ATU9"/>
<sequence>MLITDQNAVVQGLANIKLESLQLSEEILELLNTGKALADGSINTSDILELLRG</sequence>
<reference evidence="1" key="1">
    <citation type="submission" date="2018-06" db="EMBL/GenBank/DDBJ databases">
        <authorList>
            <person name="Zhirakovskaya E."/>
        </authorList>
    </citation>
    <scope>NUCLEOTIDE SEQUENCE</scope>
</reference>
<proteinExistence type="predicted"/>
<name>A0A3B1ATU9_9ZZZZ</name>